<dbReference type="GO" id="GO:0005634">
    <property type="term" value="C:nucleus"/>
    <property type="evidence" value="ECO:0007669"/>
    <property type="project" value="UniProtKB-ARBA"/>
</dbReference>
<dbReference type="AlphaFoldDB" id="A0AAD4BFX0"/>
<dbReference type="Proteomes" id="UP001194468">
    <property type="component" value="Unassembled WGS sequence"/>
</dbReference>
<reference evidence="5" key="1">
    <citation type="submission" date="2019-10" db="EMBL/GenBank/DDBJ databases">
        <authorList>
            <consortium name="DOE Joint Genome Institute"/>
            <person name="Kuo A."/>
            <person name="Miyauchi S."/>
            <person name="Kiss E."/>
            <person name="Drula E."/>
            <person name="Kohler A."/>
            <person name="Sanchez-Garcia M."/>
            <person name="Andreopoulos B."/>
            <person name="Barry K.W."/>
            <person name="Bonito G."/>
            <person name="Buee M."/>
            <person name="Carver A."/>
            <person name="Chen C."/>
            <person name="Cichocki N."/>
            <person name="Clum A."/>
            <person name="Culley D."/>
            <person name="Crous P.W."/>
            <person name="Fauchery L."/>
            <person name="Girlanda M."/>
            <person name="Hayes R."/>
            <person name="Keri Z."/>
            <person name="LaButti K."/>
            <person name="Lipzen A."/>
            <person name="Lombard V."/>
            <person name="Magnuson J."/>
            <person name="Maillard F."/>
            <person name="Morin E."/>
            <person name="Murat C."/>
            <person name="Nolan M."/>
            <person name="Ohm R."/>
            <person name="Pangilinan J."/>
            <person name="Pereira M."/>
            <person name="Perotto S."/>
            <person name="Peter M."/>
            <person name="Riley R."/>
            <person name="Sitrit Y."/>
            <person name="Stielow B."/>
            <person name="Szollosi G."/>
            <person name="Zifcakova L."/>
            <person name="Stursova M."/>
            <person name="Spatafora J.W."/>
            <person name="Tedersoo L."/>
            <person name="Vaario L.-M."/>
            <person name="Yamada A."/>
            <person name="Yan M."/>
            <person name="Wang P."/>
            <person name="Xu J."/>
            <person name="Bruns T."/>
            <person name="Baldrian P."/>
            <person name="Vilgalys R."/>
            <person name="Henrissat B."/>
            <person name="Grigoriev I.V."/>
            <person name="Hibbett D."/>
            <person name="Nagy L.G."/>
            <person name="Martin F.M."/>
        </authorList>
    </citation>
    <scope>NUCLEOTIDE SEQUENCE</scope>
    <source>
        <strain evidence="5">BED1</strain>
    </source>
</reference>
<dbReference type="Gene3D" id="3.40.1350.10">
    <property type="match status" value="1"/>
</dbReference>
<dbReference type="InterPro" id="IPR018593">
    <property type="entry name" value="tRNA-endonuc_su_Sen15"/>
</dbReference>
<name>A0AAD4BFX0_BOLED</name>
<evidence type="ECO:0000256" key="2">
    <source>
        <dbReference type="ARBA" id="ARBA00022694"/>
    </source>
</evidence>
<evidence type="ECO:0000259" key="4">
    <source>
        <dbReference type="Pfam" id="PF09631"/>
    </source>
</evidence>
<comment type="caution">
    <text evidence="5">The sequence shown here is derived from an EMBL/GenBank/DDBJ whole genome shotgun (WGS) entry which is preliminary data.</text>
</comment>
<sequence>MQSHPSHPRLARLISKCQKSASALFQKLNDVTLDIQVLELPQRGRGGRHSHPFPQTAGEPSSTCVAVPCGLAESISTPWIRDAFAALDTQLADAPETLFAAICSRDSSIVCYKISKGIIRPQV</sequence>
<evidence type="ECO:0000313" key="5">
    <source>
        <dbReference type="EMBL" id="KAF8426131.1"/>
    </source>
</evidence>
<feature type="region of interest" description="Disordered" evidence="3">
    <location>
        <begin position="43"/>
        <end position="62"/>
    </location>
</feature>
<protein>
    <recommendedName>
        <fullName evidence="4">tRNA-splicing endonuclease subunit Sen15 domain-containing protein</fullName>
    </recommendedName>
</protein>
<keyword evidence="6" id="KW-1185">Reference proteome</keyword>
<dbReference type="GO" id="GO:0003676">
    <property type="term" value="F:nucleic acid binding"/>
    <property type="evidence" value="ECO:0007669"/>
    <property type="project" value="InterPro"/>
</dbReference>
<evidence type="ECO:0000256" key="3">
    <source>
        <dbReference type="SAM" id="MobiDB-lite"/>
    </source>
</evidence>
<comment type="similarity">
    <text evidence="1">Belongs to the SEN15 family.</text>
</comment>
<dbReference type="Pfam" id="PF09631">
    <property type="entry name" value="Sen15"/>
    <property type="match status" value="1"/>
</dbReference>
<feature type="domain" description="tRNA-splicing endonuclease subunit Sen15" evidence="4">
    <location>
        <begin position="62"/>
        <end position="122"/>
    </location>
</feature>
<gene>
    <name evidence="5" type="ORF">L210DRAFT_962178</name>
</gene>
<keyword evidence="2" id="KW-0819">tRNA processing</keyword>
<proteinExistence type="inferred from homology"/>
<dbReference type="SUPFAM" id="SSF53032">
    <property type="entry name" value="tRNA-intron endonuclease catalytic domain-like"/>
    <property type="match status" value="1"/>
</dbReference>
<accession>A0AAD4BFX0</accession>
<dbReference type="InterPro" id="IPR011856">
    <property type="entry name" value="tRNA_endonuc-like_dom_sf"/>
</dbReference>
<evidence type="ECO:0000256" key="1">
    <source>
        <dbReference type="ARBA" id="ARBA00006091"/>
    </source>
</evidence>
<reference evidence="5" key="2">
    <citation type="journal article" date="2020" name="Nat. Commun.">
        <title>Large-scale genome sequencing of mycorrhizal fungi provides insights into the early evolution of symbiotic traits.</title>
        <authorList>
            <person name="Miyauchi S."/>
            <person name="Kiss E."/>
            <person name="Kuo A."/>
            <person name="Drula E."/>
            <person name="Kohler A."/>
            <person name="Sanchez-Garcia M."/>
            <person name="Morin E."/>
            <person name="Andreopoulos B."/>
            <person name="Barry K.W."/>
            <person name="Bonito G."/>
            <person name="Buee M."/>
            <person name="Carver A."/>
            <person name="Chen C."/>
            <person name="Cichocki N."/>
            <person name="Clum A."/>
            <person name="Culley D."/>
            <person name="Crous P.W."/>
            <person name="Fauchery L."/>
            <person name="Girlanda M."/>
            <person name="Hayes R.D."/>
            <person name="Keri Z."/>
            <person name="LaButti K."/>
            <person name="Lipzen A."/>
            <person name="Lombard V."/>
            <person name="Magnuson J."/>
            <person name="Maillard F."/>
            <person name="Murat C."/>
            <person name="Nolan M."/>
            <person name="Ohm R.A."/>
            <person name="Pangilinan J."/>
            <person name="Pereira M.F."/>
            <person name="Perotto S."/>
            <person name="Peter M."/>
            <person name="Pfister S."/>
            <person name="Riley R."/>
            <person name="Sitrit Y."/>
            <person name="Stielow J.B."/>
            <person name="Szollosi G."/>
            <person name="Zifcakova L."/>
            <person name="Stursova M."/>
            <person name="Spatafora J.W."/>
            <person name="Tedersoo L."/>
            <person name="Vaario L.M."/>
            <person name="Yamada A."/>
            <person name="Yan M."/>
            <person name="Wang P."/>
            <person name="Xu J."/>
            <person name="Bruns T."/>
            <person name="Baldrian P."/>
            <person name="Vilgalys R."/>
            <person name="Dunand C."/>
            <person name="Henrissat B."/>
            <person name="Grigoriev I.V."/>
            <person name="Hibbett D."/>
            <person name="Nagy L.G."/>
            <person name="Martin F.M."/>
        </authorList>
    </citation>
    <scope>NUCLEOTIDE SEQUENCE</scope>
    <source>
        <strain evidence="5">BED1</strain>
    </source>
</reference>
<dbReference type="GO" id="GO:0006388">
    <property type="term" value="P:tRNA splicing, via endonucleolytic cleavage and ligation"/>
    <property type="evidence" value="ECO:0007669"/>
    <property type="project" value="InterPro"/>
</dbReference>
<evidence type="ECO:0000313" key="6">
    <source>
        <dbReference type="Proteomes" id="UP001194468"/>
    </source>
</evidence>
<dbReference type="EMBL" id="WHUW01000089">
    <property type="protein sequence ID" value="KAF8426131.1"/>
    <property type="molecule type" value="Genomic_DNA"/>
</dbReference>
<dbReference type="InterPro" id="IPR036167">
    <property type="entry name" value="tRNA_intron_Endo_cat-like_sf"/>
</dbReference>
<organism evidence="5 6">
    <name type="scientific">Boletus edulis BED1</name>
    <dbReference type="NCBI Taxonomy" id="1328754"/>
    <lineage>
        <taxon>Eukaryota</taxon>
        <taxon>Fungi</taxon>
        <taxon>Dikarya</taxon>
        <taxon>Basidiomycota</taxon>
        <taxon>Agaricomycotina</taxon>
        <taxon>Agaricomycetes</taxon>
        <taxon>Agaricomycetidae</taxon>
        <taxon>Boletales</taxon>
        <taxon>Boletineae</taxon>
        <taxon>Boletaceae</taxon>
        <taxon>Boletoideae</taxon>
        <taxon>Boletus</taxon>
    </lineage>
</organism>